<comment type="caution">
    <text evidence="4">The sequence shown here is derived from an EMBL/GenBank/DDBJ whole genome shotgun (WGS) entry which is preliminary data.</text>
</comment>
<dbReference type="GO" id="GO:0016747">
    <property type="term" value="F:acyltransferase activity, transferring groups other than amino-acyl groups"/>
    <property type="evidence" value="ECO:0007669"/>
    <property type="project" value="InterPro"/>
</dbReference>
<proteinExistence type="predicted"/>
<feature type="domain" description="N-acetyltransferase" evidence="3">
    <location>
        <begin position="8"/>
        <end position="197"/>
    </location>
</feature>
<organism evidence="4 5">
    <name type="scientific">Microbaculum marinum</name>
    <dbReference type="NCBI Taxonomy" id="1764581"/>
    <lineage>
        <taxon>Bacteria</taxon>
        <taxon>Pseudomonadati</taxon>
        <taxon>Pseudomonadota</taxon>
        <taxon>Alphaproteobacteria</taxon>
        <taxon>Hyphomicrobiales</taxon>
        <taxon>Tepidamorphaceae</taxon>
        <taxon>Microbaculum</taxon>
    </lineage>
</organism>
<dbReference type="InterPro" id="IPR050832">
    <property type="entry name" value="Bact_Acetyltransf"/>
</dbReference>
<dbReference type="AlphaFoldDB" id="A0AAW9S4U8"/>
<gene>
    <name evidence="4" type="ORF">V3328_24165</name>
</gene>
<sequence length="197" mass="21973">MNETARSTTLRHARRDDADVLAELVNHAGEGLPVHLWSGMADPGQTAWDVGRARAARDEGSFSYRNATLVEFKGRAAGCFIGYGIGKDPEPITRDIPQMFVPLTELENIALNTWYVNVLAVLPPFRNLGLGSTLLRVAERTARYLCKPAMSIIVSDANSGARRLYERVGYREVASRPMVKETWVNDGEDWLLLRKDL</sequence>
<dbReference type="CDD" id="cd04301">
    <property type="entry name" value="NAT_SF"/>
    <property type="match status" value="1"/>
</dbReference>
<reference evidence="4 5" key="1">
    <citation type="submission" date="2024-02" db="EMBL/GenBank/DDBJ databases">
        <title>Genome analysis and characterization of Microbaculum marinisediminis sp. nov., isolated from marine sediment.</title>
        <authorList>
            <person name="Du Z.-J."/>
            <person name="Ye Y.-Q."/>
            <person name="Zhang Z.-R."/>
            <person name="Yuan S.-M."/>
            <person name="Zhang X.-Y."/>
        </authorList>
    </citation>
    <scope>NUCLEOTIDE SEQUENCE [LARGE SCALE GENOMIC DNA]</scope>
    <source>
        <strain evidence="4 5">SDUM1044001</strain>
    </source>
</reference>
<accession>A0AAW9S4U8</accession>
<dbReference type="SUPFAM" id="SSF55729">
    <property type="entry name" value="Acyl-CoA N-acyltransferases (Nat)"/>
    <property type="match status" value="1"/>
</dbReference>
<evidence type="ECO:0000313" key="5">
    <source>
        <dbReference type="Proteomes" id="UP001378188"/>
    </source>
</evidence>
<evidence type="ECO:0000256" key="2">
    <source>
        <dbReference type="ARBA" id="ARBA00023315"/>
    </source>
</evidence>
<dbReference type="PROSITE" id="PS51186">
    <property type="entry name" value="GNAT"/>
    <property type="match status" value="1"/>
</dbReference>
<protein>
    <submittedName>
        <fullName evidence="4">GNAT family N-acetyltransferase</fullName>
        <ecNumber evidence="4">2.3.1.-</ecNumber>
    </submittedName>
</protein>
<dbReference type="InterPro" id="IPR016181">
    <property type="entry name" value="Acyl_CoA_acyltransferase"/>
</dbReference>
<dbReference type="Pfam" id="PF00583">
    <property type="entry name" value="Acetyltransf_1"/>
    <property type="match status" value="1"/>
</dbReference>
<dbReference type="Gene3D" id="3.40.630.30">
    <property type="match status" value="1"/>
</dbReference>
<evidence type="ECO:0000256" key="1">
    <source>
        <dbReference type="ARBA" id="ARBA00022679"/>
    </source>
</evidence>
<keyword evidence="5" id="KW-1185">Reference proteome</keyword>
<dbReference type="Proteomes" id="UP001378188">
    <property type="component" value="Unassembled WGS sequence"/>
</dbReference>
<dbReference type="PANTHER" id="PTHR43877">
    <property type="entry name" value="AMINOALKYLPHOSPHONATE N-ACETYLTRANSFERASE-RELATED-RELATED"/>
    <property type="match status" value="1"/>
</dbReference>
<name>A0AAW9S4U8_9HYPH</name>
<keyword evidence="1 4" id="KW-0808">Transferase</keyword>
<dbReference type="RefSeq" id="WP_340332290.1">
    <property type="nucleotide sequence ID" value="NZ_JAZHOF010000012.1"/>
</dbReference>
<dbReference type="PANTHER" id="PTHR43877:SF2">
    <property type="entry name" value="AMINOALKYLPHOSPHONATE N-ACETYLTRANSFERASE-RELATED"/>
    <property type="match status" value="1"/>
</dbReference>
<evidence type="ECO:0000259" key="3">
    <source>
        <dbReference type="PROSITE" id="PS51186"/>
    </source>
</evidence>
<dbReference type="EC" id="2.3.1.-" evidence="4"/>
<dbReference type="EMBL" id="JAZHOF010000012">
    <property type="protein sequence ID" value="MEJ8574596.1"/>
    <property type="molecule type" value="Genomic_DNA"/>
</dbReference>
<keyword evidence="2 4" id="KW-0012">Acyltransferase</keyword>
<dbReference type="InterPro" id="IPR000182">
    <property type="entry name" value="GNAT_dom"/>
</dbReference>
<evidence type="ECO:0000313" key="4">
    <source>
        <dbReference type="EMBL" id="MEJ8574596.1"/>
    </source>
</evidence>